<keyword evidence="6" id="KW-1185">Reference proteome</keyword>
<evidence type="ECO:0000256" key="2">
    <source>
        <dbReference type="ARBA" id="ARBA00023242"/>
    </source>
</evidence>
<evidence type="ECO:0000256" key="3">
    <source>
        <dbReference type="SAM" id="MobiDB-lite"/>
    </source>
</evidence>
<dbReference type="InterPro" id="IPR045166">
    <property type="entry name" value="Spp2-like"/>
</dbReference>
<feature type="region of interest" description="Disordered" evidence="3">
    <location>
        <begin position="172"/>
        <end position="233"/>
    </location>
</feature>
<evidence type="ECO:0000259" key="4">
    <source>
        <dbReference type="Pfam" id="PF12656"/>
    </source>
</evidence>
<organism evidence="5 6">
    <name type="scientific">Durusdinium trenchii</name>
    <dbReference type="NCBI Taxonomy" id="1381693"/>
    <lineage>
        <taxon>Eukaryota</taxon>
        <taxon>Sar</taxon>
        <taxon>Alveolata</taxon>
        <taxon>Dinophyceae</taxon>
        <taxon>Suessiales</taxon>
        <taxon>Symbiodiniaceae</taxon>
        <taxon>Durusdinium</taxon>
    </lineage>
</organism>
<dbReference type="PANTHER" id="PTHR15818">
    <property type="entry name" value="G PATCH AND KOW-CONTAINING"/>
    <property type="match status" value="1"/>
</dbReference>
<evidence type="ECO:0000313" key="5">
    <source>
        <dbReference type="EMBL" id="CAK9047448.1"/>
    </source>
</evidence>
<feature type="region of interest" description="Disordered" evidence="3">
    <location>
        <begin position="70"/>
        <end position="94"/>
    </location>
</feature>
<protein>
    <recommendedName>
        <fullName evidence="4">Spp2/MOS2 G-patch domain-containing protein</fullName>
    </recommendedName>
</protein>
<accession>A0ABP0M8R5</accession>
<name>A0ABP0M8R5_9DINO</name>
<feature type="domain" description="Spp2/MOS2 G-patch" evidence="4">
    <location>
        <begin position="149"/>
        <end position="198"/>
    </location>
</feature>
<keyword evidence="2" id="KW-0539">Nucleus</keyword>
<evidence type="ECO:0000313" key="6">
    <source>
        <dbReference type="Proteomes" id="UP001642484"/>
    </source>
</evidence>
<proteinExistence type="predicted"/>
<reference evidence="5 6" key="1">
    <citation type="submission" date="2024-02" db="EMBL/GenBank/DDBJ databases">
        <authorList>
            <person name="Chen Y."/>
            <person name="Shah S."/>
            <person name="Dougan E. K."/>
            <person name="Thang M."/>
            <person name="Chan C."/>
        </authorList>
    </citation>
    <scope>NUCLEOTIDE SEQUENCE [LARGE SCALE GENOMIC DNA]</scope>
</reference>
<evidence type="ECO:0000256" key="1">
    <source>
        <dbReference type="ARBA" id="ARBA00004123"/>
    </source>
</evidence>
<dbReference type="Proteomes" id="UP001642484">
    <property type="component" value="Unassembled WGS sequence"/>
</dbReference>
<feature type="region of interest" description="Disordered" evidence="3">
    <location>
        <begin position="1"/>
        <end position="30"/>
    </location>
</feature>
<dbReference type="Pfam" id="PF12656">
    <property type="entry name" value="G-patch_2"/>
    <property type="match status" value="1"/>
</dbReference>
<dbReference type="PANTHER" id="PTHR15818:SF2">
    <property type="entry name" value="G-PATCH DOMAIN AND KOW MOTIFS-CONTAINING PROTEIN"/>
    <property type="match status" value="1"/>
</dbReference>
<feature type="compositionally biased region" description="Basic and acidic residues" evidence="3">
    <location>
        <begin position="211"/>
        <end position="233"/>
    </location>
</feature>
<feature type="compositionally biased region" description="Low complexity" evidence="3">
    <location>
        <begin position="71"/>
        <end position="85"/>
    </location>
</feature>
<feature type="region of interest" description="Disordered" evidence="3">
    <location>
        <begin position="116"/>
        <end position="149"/>
    </location>
</feature>
<dbReference type="EMBL" id="CAXAMN010016136">
    <property type="protein sequence ID" value="CAK9047448.1"/>
    <property type="molecule type" value="Genomic_DNA"/>
</dbReference>
<feature type="compositionally biased region" description="Basic and acidic residues" evidence="3">
    <location>
        <begin position="136"/>
        <end position="149"/>
    </location>
</feature>
<gene>
    <name evidence="5" type="ORF">CCMP2556_LOCUS24554</name>
</gene>
<dbReference type="InterPro" id="IPR026822">
    <property type="entry name" value="Spp2/MOS2_G-patch"/>
</dbReference>
<comment type="caution">
    <text evidence="5">The sequence shown here is derived from an EMBL/GenBank/DDBJ whole genome shotgun (WGS) entry which is preliminary data.</text>
</comment>
<comment type="subcellular location">
    <subcellularLocation>
        <location evidence="1">Nucleus</location>
    </subcellularLocation>
</comment>
<sequence>MKLSFSFSKKAEPKRVVPALSTKPKPDEGKEIITSLEGGEVKIDGVAESAKAFTIPCKNPLEMQTQKLRNEPTPAAKAKASATPESIKDGQGGLVLPKLQQISAEDAEAMKELMKDAQEGTDRNSVPEVAPILMRETSRKAREGGAADVSKDAYERVPVEAFGLALLRGMGYDPDKHKTKPIWHEKPRDNLLGLGAQPLLPSEKIPKRKGEKGEEKEKTSKEHPEKRPRESKS</sequence>